<accession>X1EBC2</accession>
<dbReference type="EMBL" id="BARU01002710">
    <property type="protein sequence ID" value="GAH30571.1"/>
    <property type="molecule type" value="Genomic_DNA"/>
</dbReference>
<comment type="caution">
    <text evidence="1">The sequence shown here is derived from an EMBL/GenBank/DDBJ whole genome shotgun (WGS) entry which is preliminary data.</text>
</comment>
<evidence type="ECO:0000313" key="1">
    <source>
        <dbReference type="EMBL" id="GAH30571.1"/>
    </source>
</evidence>
<organism evidence="1">
    <name type="scientific">marine sediment metagenome</name>
    <dbReference type="NCBI Taxonomy" id="412755"/>
    <lineage>
        <taxon>unclassified sequences</taxon>
        <taxon>metagenomes</taxon>
        <taxon>ecological metagenomes</taxon>
    </lineage>
</organism>
<dbReference type="AlphaFoldDB" id="X1EBC2"/>
<proteinExistence type="predicted"/>
<sequence length="42" mass="4901">TVIIVPILLFIYDKALASKERHLYYLLLTHHPVSASDLEMYI</sequence>
<name>X1EBC2_9ZZZZ</name>
<feature type="non-terminal residue" evidence="1">
    <location>
        <position position="1"/>
    </location>
</feature>
<protein>
    <submittedName>
        <fullName evidence="1">Uncharacterized protein</fullName>
    </submittedName>
</protein>
<gene>
    <name evidence="1" type="ORF">S03H2_06257</name>
</gene>
<reference evidence="1" key="1">
    <citation type="journal article" date="2014" name="Front. Microbiol.">
        <title>High frequency of phylogenetically diverse reductive dehalogenase-homologous genes in deep subseafloor sedimentary metagenomes.</title>
        <authorList>
            <person name="Kawai M."/>
            <person name="Futagami T."/>
            <person name="Toyoda A."/>
            <person name="Takaki Y."/>
            <person name="Nishi S."/>
            <person name="Hori S."/>
            <person name="Arai W."/>
            <person name="Tsubouchi T."/>
            <person name="Morono Y."/>
            <person name="Uchiyama I."/>
            <person name="Ito T."/>
            <person name="Fujiyama A."/>
            <person name="Inagaki F."/>
            <person name="Takami H."/>
        </authorList>
    </citation>
    <scope>NUCLEOTIDE SEQUENCE</scope>
    <source>
        <strain evidence="1">Expedition CK06-06</strain>
    </source>
</reference>